<dbReference type="InterPro" id="IPR037523">
    <property type="entry name" value="VOC_core"/>
</dbReference>
<dbReference type="SUPFAM" id="SSF54593">
    <property type="entry name" value="Glyoxalase/Bleomycin resistance protein/Dihydroxybiphenyl dioxygenase"/>
    <property type="match status" value="1"/>
</dbReference>
<dbReference type="Gene3D" id="3.10.180.10">
    <property type="entry name" value="2,3-Dihydroxybiphenyl 1,2-Dioxygenase, domain 1"/>
    <property type="match status" value="1"/>
</dbReference>
<dbReference type="RefSeq" id="WP_070048110.1">
    <property type="nucleotide sequence ID" value="NZ_CBCSDO010000001.1"/>
</dbReference>
<dbReference type="InterPro" id="IPR029068">
    <property type="entry name" value="Glyas_Bleomycin-R_OHBP_Dase"/>
</dbReference>
<protein>
    <recommendedName>
        <fullName evidence="1">VOC domain-containing protein</fullName>
    </recommendedName>
</protein>
<dbReference type="InterPro" id="IPR053863">
    <property type="entry name" value="Glyoxy/Ble-like_N"/>
</dbReference>
<dbReference type="PANTHER" id="PTHR33993">
    <property type="entry name" value="GLYOXALASE-RELATED"/>
    <property type="match status" value="1"/>
</dbReference>
<feature type="domain" description="VOC" evidence="1">
    <location>
        <begin position="5"/>
        <end position="125"/>
    </location>
</feature>
<gene>
    <name evidence="2" type="ORF">BI198_02370</name>
</gene>
<comment type="caution">
    <text evidence="2">The sequence shown here is derived from an EMBL/GenBank/DDBJ whole genome shotgun (WGS) entry which is preliminary data.</text>
</comment>
<dbReference type="AlphaFoldDB" id="A0A1E7Q3B1"/>
<sequence length="126" mass="13853">MQPNPISWFEIYVNDMDRAKKFYQAVLAVSLEPLEKPPGMELEMWCFAGDMESYGATGSLVKMPGIEAGHNSTIVYFSCQDCAVEESRVIANGGKIQTSKMSIGQYGFICLAIDTEGNIFGLHSAQ</sequence>
<dbReference type="EMBL" id="MKEK01000001">
    <property type="protein sequence ID" value="OEY68543.1"/>
    <property type="molecule type" value="Genomic_DNA"/>
</dbReference>
<dbReference type="CDD" id="cd07247">
    <property type="entry name" value="SgaA_N_like"/>
    <property type="match status" value="1"/>
</dbReference>
<evidence type="ECO:0000313" key="3">
    <source>
        <dbReference type="Proteomes" id="UP000242258"/>
    </source>
</evidence>
<dbReference type="PROSITE" id="PS51819">
    <property type="entry name" value="VOC"/>
    <property type="match status" value="1"/>
</dbReference>
<accession>A0A1E7Q3B1</accession>
<dbReference type="Pfam" id="PF22677">
    <property type="entry name" value="Ble-like_N"/>
    <property type="match status" value="1"/>
</dbReference>
<dbReference type="PANTHER" id="PTHR33993:SF2">
    <property type="entry name" value="VOC DOMAIN-CONTAINING PROTEIN"/>
    <property type="match status" value="1"/>
</dbReference>
<evidence type="ECO:0000259" key="1">
    <source>
        <dbReference type="PROSITE" id="PS51819"/>
    </source>
</evidence>
<name>A0A1E7Q3B1_9GAMM</name>
<proteinExistence type="predicted"/>
<reference evidence="3" key="1">
    <citation type="submission" date="2016-09" db="EMBL/GenBank/DDBJ databases">
        <authorList>
            <person name="Wan X."/>
            <person name="Hou S."/>
        </authorList>
    </citation>
    <scope>NUCLEOTIDE SEQUENCE [LARGE SCALE GENOMIC DNA]</scope>
    <source>
        <strain evidence="3">KH87</strain>
    </source>
</reference>
<dbReference type="Proteomes" id="UP000242258">
    <property type="component" value="Unassembled WGS sequence"/>
</dbReference>
<dbReference type="OrthoDB" id="8776491at2"/>
<keyword evidence="3" id="KW-1185">Reference proteome</keyword>
<organism evidence="2 3">
    <name type="scientific">Rheinheimera salexigens</name>
    <dbReference type="NCBI Taxonomy" id="1628148"/>
    <lineage>
        <taxon>Bacteria</taxon>
        <taxon>Pseudomonadati</taxon>
        <taxon>Pseudomonadota</taxon>
        <taxon>Gammaproteobacteria</taxon>
        <taxon>Chromatiales</taxon>
        <taxon>Chromatiaceae</taxon>
        <taxon>Rheinheimera</taxon>
    </lineage>
</organism>
<dbReference type="STRING" id="1628148.BI198_02370"/>
<dbReference type="InterPro" id="IPR052164">
    <property type="entry name" value="Anthracycline_SecMetBiosynth"/>
</dbReference>
<evidence type="ECO:0000313" key="2">
    <source>
        <dbReference type="EMBL" id="OEY68543.1"/>
    </source>
</evidence>